<sequence length="62" mass="6642">MRHILLRHFPSSFGVLSWRPAFRLGTSSAPFAGALFDPGAVPSGSGCTRCRNRSPGKEHSAT</sequence>
<dbReference type="AlphaFoldDB" id="A0A0M0K9T4"/>
<protein>
    <submittedName>
        <fullName evidence="2">Uncharacterized protein</fullName>
    </submittedName>
</protein>
<dbReference type="Proteomes" id="UP000037460">
    <property type="component" value="Unassembled WGS sequence"/>
</dbReference>
<reference evidence="3" key="1">
    <citation type="journal article" date="2015" name="PLoS Genet.">
        <title>Genome Sequence and Transcriptome Analyses of Chrysochromulina tobin: Metabolic Tools for Enhanced Algal Fitness in the Prominent Order Prymnesiales (Haptophyceae).</title>
        <authorList>
            <person name="Hovde B.T."/>
            <person name="Deodato C.R."/>
            <person name="Hunsperger H.M."/>
            <person name="Ryken S.A."/>
            <person name="Yost W."/>
            <person name="Jha R.K."/>
            <person name="Patterson J."/>
            <person name="Monnat R.J. Jr."/>
            <person name="Barlow S.B."/>
            <person name="Starkenburg S.R."/>
            <person name="Cattolico R.A."/>
        </authorList>
    </citation>
    <scope>NUCLEOTIDE SEQUENCE</scope>
    <source>
        <strain evidence="3">CCMP291</strain>
    </source>
</reference>
<gene>
    <name evidence="2" type="ORF">Ctob_015999</name>
</gene>
<feature type="region of interest" description="Disordered" evidence="1">
    <location>
        <begin position="42"/>
        <end position="62"/>
    </location>
</feature>
<accession>A0A0M0K9T4</accession>
<name>A0A0M0K9T4_9EUKA</name>
<comment type="caution">
    <text evidence="2">The sequence shown here is derived from an EMBL/GenBank/DDBJ whole genome shotgun (WGS) entry which is preliminary data.</text>
</comment>
<proteinExistence type="predicted"/>
<organism evidence="2 3">
    <name type="scientific">Chrysochromulina tobinii</name>
    <dbReference type="NCBI Taxonomy" id="1460289"/>
    <lineage>
        <taxon>Eukaryota</taxon>
        <taxon>Haptista</taxon>
        <taxon>Haptophyta</taxon>
        <taxon>Prymnesiophyceae</taxon>
        <taxon>Prymnesiales</taxon>
        <taxon>Chrysochromulinaceae</taxon>
        <taxon>Chrysochromulina</taxon>
    </lineage>
</organism>
<evidence type="ECO:0000313" key="3">
    <source>
        <dbReference type="Proteomes" id="UP000037460"/>
    </source>
</evidence>
<dbReference type="EMBL" id="JWZX01000960">
    <property type="protein sequence ID" value="KOO35173.1"/>
    <property type="molecule type" value="Genomic_DNA"/>
</dbReference>
<evidence type="ECO:0000256" key="1">
    <source>
        <dbReference type="SAM" id="MobiDB-lite"/>
    </source>
</evidence>
<evidence type="ECO:0000313" key="2">
    <source>
        <dbReference type="EMBL" id="KOO35173.1"/>
    </source>
</evidence>
<keyword evidence="3" id="KW-1185">Reference proteome</keyword>